<keyword evidence="2" id="KW-1185">Reference proteome</keyword>
<gene>
    <name evidence="1" type="ORF">GTP46_08275</name>
</gene>
<dbReference type="RefSeq" id="WP_161006138.1">
    <property type="nucleotide sequence ID" value="NZ_WWCN01000004.1"/>
</dbReference>
<name>A0A6L8K5X3_9BURK</name>
<proteinExistence type="predicted"/>
<dbReference type="Proteomes" id="UP000479335">
    <property type="component" value="Unassembled WGS sequence"/>
</dbReference>
<accession>A0A6L8K5X3</accession>
<evidence type="ECO:0000313" key="2">
    <source>
        <dbReference type="Proteomes" id="UP000479335"/>
    </source>
</evidence>
<protein>
    <submittedName>
        <fullName evidence="1">Uncharacterized protein</fullName>
    </submittedName>
</protein>
<sequence length="75" mass="8268">MTNLADELHDVSTECMVMAIRQAYRTGTLTIQHGSQDAIIEIMNIRASPDEMPDIASLSQTALALLRPIYSCVKC</sequence>
<organism evidence="1 2">
    <name type="scientific">Duganella flavida</name>
    <dbReference type="NCBI Taxonomy" id="2692175"/>
    <lineage>
        <taxon>Bacteria</taxon>
        <taxon>Pseudomonadati</taxon>
        <taxon>Pseudomonadota</taxon>
        <taxon>Betaproteobacteria</taxon>
        <taxon>Burkholderiales</taxon>
        <taxon>Oxalobacteraceae</taxon>
        <taxon>Telluria group</taxon>
        <taxon>Duganella</taxon>
    </lineage>
</organism>
<reference evidence="1 2" key="1">
    <citation type="submission" date="2019-12" db="EMBL/GenBank/DDBJ databases">
        <title>Novel species isolated from a subtropical stream in China.</title>
        <authorList>
            <person name="Lu H."/>
        </authorList>
    </citation>
    <scope>NUCLEOTIDE SEQUENCE [LARGE SCALE GENOMIC DNA]</scope>
    <source>
        <strain evidence="1 2">FT135W</strain>
    </source>
</reference>
<dbReference type="EMBL" id="WWCN01000004">
    <property type="protein sequence ID" value="MYM22640.1"/>
    <property type="molecule type" value="Genomic_DNA"/>
</dbReference>
<dbReference type="AlphaFoldDB" id="A0A6L8K5X3"/>
<evidence type="ECO:0000313" key="1">
    <source>
        <dbReference type="EMBL" id="MYM22640.1"/>
    </source>
</evidence>
<comment type="caution">
    <text evidence="1">The sequence shown here is derived from an EMBL/GenBank/DDBJ whole genome shotgun (WGS) entry which is preliminary data.</text>
</comment>